<dbReference type="RefSeq" id="XP_018383173.1">
    <property type="nucleotide sequence ID" value="XM_018534764.1"/>
</dbReference>
<dbReference type="GO" id="GO:0045944">
    <property type="term" value="P:positive regulation of transcription by RNA polymerase II"/>
    <property type="evidence" value="ECO:0007669"/>
    <property type="project" value="TreeGrafter"/>
</dbReference>
<feature type="domain" description="Xylanolytic transcriptional activator regulatory" evidence="3">
    <location>
        <begin position="143"/>
        <end position="378"/>
    </location>
</feature>
<dbReference type="PANTHER" id="PTHR47655">
    <property type="entry name" value="QUINIC ACID UTILIZATION ACTIVATOR"/>
    <property type="match status" value="1"/>
</dbReference>
<dbReference type="AlphaFoldDB" id="A0A177DF40"/>
<dbReference type="InterPro" id="IPR007219">
    <property type="entry name" value="XnlR_reg_dom"/>
</dbReference>
<keyword evidence="5" id="KW-1185">Reference proteome</keyword>
<keyword evidence="1" id="KW-0539">Nucleus</keyword>
<dbReference type="VEuPathDB" id="FungiDB:CC77DRAFT_941032"/>
<organism evidence="4 5">
    <name type="scientific">Alternaria alternata</name>
    <name type="common">Alternaria rot fungus</name>
    <name type="synonym">Torula alternata</name>
    <dbReference type="NCBI Taxonomy" id="5599"/>
    <lineage>
        <taxon>Eukaryota</taxon>
        <taxon>Fungi</taxon>
        <taxon>Dikarya</taxon>
        <taxon>Ascomycota</taxon>
        <taxon>Pezizomycotina</taxon>
        <taxon>Dothideomycetes</taxon>
        <taxon>Pleosporomycetidae</taxon>
        <taxon>Pleosporales</taxon>
        <taxon>Pleosporineae</taxon>
        <taxon>Pleosporaceae</taxon>
        <taxon>Alternaria</taxon>
        <taxon>Alternaria sect. Alternaria</taxon>
        <taxon>Alternaria alternata complex</taxon>
    </lineage>
</organism>
<feature type="compositionally biased region" description="Polar residues" evidence="2">
    <location>
        <begin position="508"/>
        <end position="519"/>
    </location>
</feature>
<dbReference type="GO" id="GO:0003677">
    <property type="term" value="F:DNA binding"/>
    <property type="evidence" value="ECO:0007669"/>
    <property type="project" value="InterPro"/>
</dbReference>
<dbReference type="GO" id="GO:0003700">
    <property type="term" value="F:DNA-binding transcription factor activity"/>
    <property type="evidence" value="ECO:0007669"/>
    <property type="project" value="TreeGrafter"/>
</dbReference>
<dbReference type="Proteomes" id="UP000077248">
    <property type="component" value="Unassembled WGS sequence"/>
</dbReference>
<dbReference type="EMBL" id="KV441485">
    <property type="protein sequence ID" value="OAG17752.1"/>
    <property type="molecule type" value="Genomic_DNA"/>
</dbReference>
<dbReference type="GeneID" id="29120358"/>
<feature type="region of interest" description="Disordered" evidence="2">
    <location>
        <begin position="60"/>
        <end position="131"/>
    </location>
</feature>
<feature type="compositionally biased region" description="Low complexity" evidence="2">
    <location>
        <begin position="120"/>
        <end position="131"/>
    </location>
</feature>
<feature type="compositionally biased region" description="Polar residues" evidence="2">
    <location>
        <begin position="85"/>
        <end position="107"/>
    </location>
</feature>
<dbReference type="Pfam" id="PF04082">
    <property type="entry name" value="Fungal_trans"/>
    <property type="match status" value="1"/>
</dbReference>
<reference evidence="4 5" key="1">
    <citation type="submission" date="2016-05" db="EMBL/GenBank/DDBJ databases">
        <title>Comparative analysis of secretome profiles of manganese(II)-oxidizing ascomycete fungi.</title>
        <authorList>
            <consortium name="DOE Joint Genome Institute"/>
            <person name="Zeiner C.A."/>
            <person name="Purvine S.O."/>
            <person name="Zink E.M."/>
            <person name="Wu S."/>
            <person name="Pasa-Tolic L."/>
            <person name="Chaput D.L."/>
            <person name="Haridas S."/>
            <person name="Grigoriev I.V."/>
            <person name="Santelli C.M."/>
            <person name="Hansel C.M."/>
        </authorList>
    </citation>
    <scope>NUCLEOTIDE SEQUENCE [LARGE SCALE GENOMIC DNA]</scope>
    <source>
        <strain evidence="4 5">SRC1lrK2f</strain>
    </source>
</reference>
<sequence>MTLAFIFQQNTEIESLVHDQLAQRNTVLLARGTKESNRLHKSWTKSRFCRDVTKALSGEQIGASEDRLPSSDDDSEVDTEDATLLQMTPKPQSQHSASWQSGASYMSQEMGPPSIPDLHSPSLQQSTGSSSLTPLPGDCWRLIEIYCTYTQCWLPIADKLEILKLSYSYPERGLALSCDMSSSGSHAEMWSMFAVGSSQDDNNVTGESYRAWSPIKLYNIARQLIPDELGNFELDHVKALLNLALFNINRRLFDASWHLVGAALRISLMLAETSDVAASRRKHVMSGCFVLDSLLSLHLKRRPYLDRAELSWMGKIEEDGMEEWQPWSGHLNLDPTRRSNSPTLALSTFNALLELVDILGCTSREQTAPNFLHEMIGRLEMWKSALPQKLEYIRKDSAFTPATPPALLLRFTYLVTAFTLVPSQAWLQQILDMLSVLQRQLGATRMPAIIACLLQSIRRSTASLNLDQPTHIRIRELFAALGQSSYEPSEGASTGLRSVSISRRDTSSENPGTLQTSPQPLVPQLRGPFVERYQQPPDPSSMVHGTLPDMDSNHQGHSVPPFEPNLFDFGMAGPIFDSHDPYNALVSGDLGSFLDDFASKHGAKKLQNQPQFMENLGFSSEVSMADLLAADPGRFMPTASNMGADNNEESPQFPLNTFYDAG</sequence>
<evidence type="ECO:0000256" key="2">
    <source>
        <dbReference type="SAM" id="MobiDB-lite"/>
    </source>
</evidence>
<dbReference type="CDD" id="cd12148">
    <property type="entry name" value="fungal_TF_MHR"/>
    <property type="match status" value="1"/>
</dbReference>
<gene>
    <name evidence="4" type="ORF">CC77DRAFT_941032</name>
</gene>
<feature type="compositionally biased region" description="Acidic residues" evidence="2">
    <location>
        <begin position="71"/>
        <end position="81"/>
    </location>
</feature>
<evidence type="ECO:0000259" key="3">
    <source>
        <dbReference type="Pfam" id="PF04082"/>
    </source>
</evidence>
<proteinExistence type="predicted"/>
<dbReference type="GO" id="GO:0008270">
    <property type="term" value="F:zinc ion binding"/>
    <property type="evidence" value="ECO:0007669"/>
    <property type="project" value="InterPro"/>
</dbReference>
<dbReference type="InterPro" id="IPR052783">
    <property type="entry name" value="Metabolic/Drug-Res_Regulator"/>
</dbReference>
<evidence type="ECO:0000313" key="4">
    <source>
        <dbReference type="EMBL" id="OAG17752.1"/>
    </source>
</evidence>
<evidence type="ECO:0000313" key="5">
    <source>
        <dbReference type="Proteomes" id="UP000077248"/>
    </source>
</evidence>
<feature type="region of interest" description="Disordered" evidence="2">
    <location>
        <begin position="486"/>
        <end position="523"/>
    </location>
</feature>
<accession>A0A177DF40</accession>
<feature type="compositionally biased region" description="Polar residues" evidence="2">
    <location>
        <begin position="642"/>
        <end position="655"/>
    </location>
</feature>
<feature type="region of interest" description="Disordered" evidence="2">
    <location>
        <begin position="642"/>
        <end position="662"/>
    </location>
</feature>
<dbReference type="OMA" id="DGMEEWQ"/>
<dbReference type="PANTHER" id="PTHR47655:SF2">
    <property type="entry name" value="QUINIC ACID UTILIZATION ACTIVATOR"/>
    <property type="match status" value="1"/>
</dbReference>
<dbReference type="KEGG" id="aalt:CC77DRAFT_941032"/>
<protein>
    <submittedName>
        <fullName evidence="4">Quinic acid utilization activator</fullName>
    </submittedName>
</protein>
<feature type="compositionally biased region" description="Polar residues" evidence="2">
    <location>
        <begin position="486"/>
        <end position="501"/>
    </location>
</feature>
<evidence type="ECO:0000256" key="1">
    <source>
        <dbReference type="ARBA" id="ARBA00023242"/>
    </source>
</evidence>
<name>A0A177DF40_ALTAL</name>
<dbReference type="GO" id="GO:0006351">
    <property type="term" value="P:DNA-templated transcription"/>
    <property type="evidence" value="ECO:0007669"/>
    <property type="project" value="InterPro"/>
</dbReference>